<dbReference type="Proteomes" id="UP001164250">
    <property type="component" value="Chromosome 11"/>
</dbReference>
<proteinExistence type="predicted"/>
<keyword evidence="2" id="KW-1185">Reference proteome</keyword>
<accession>A0ACC1AEJ2</accession>
<name>A0ACC1AEJ2_9ROSI</name>
<dbReference type="EMBL" id="CM047907">
    <property type="protein sequence ID" value="KAJ0084660.1"/>
    <property type="molecule type" value="Genomic_DNA"/>
</dbReference>
<evidence type="ECO:0000313" key="1">
    <source>
        <dbReference type="EMBL" id="KAJ0084660.1"/>
    </source>
</evidence>
<comment type="caution">
    <text evidence="1">The sequence shown here is derived from an EMBL/GenBank/DDBJ whole genome shotgun (WGS) entry which is preliminary data.</text>
</comment>
<reference evidence="2" key="1">
    <citation type="journal article" date="2023" name="G3 (Bethesda)">
        <title>Genome assembly and association tests identify interacting loci associated with vigor, precocity, and sex in interspecific pistachio rootstocks.</title>
        <authorList>
            <person name="Palmer W."/>
            <person name="Jacygrad E."/>
            <person name="Sagayaradj S."/>
            <person name="Cavanaugh K."/>
            <person name="Han R."/>
            <person name="Bertier L."/>
            <person name="Beede B."/>
            <person name="Kafkas S."/>
            <person name="Golino D."/>
            <person name="Preece J."/>
            <person name="Michelmore R."/>
        </authorList>
    </citation>
    <scope>NUCLEOTIDE SEQUENCE [LARGE SCALE GENOMIC DNA]</scope>
</reference>
<sequence length="59" mass="6161">MEAMKMNLLVVLMAALMMVAAISSVQAADAPAPSPTSDAAVFVPTFIASFMALAFGFFF</sequence>
<evidence type="ECO:0000313" key="2">
    <source>
        <dbReference type="Proteomes" id="UP001164250"/>
    </source>
</evidence>
<protein>
    <submittedName>
        <fullName evidence="1">Uncharacterized protein</fullName>
    </submittedName>
</protein>
<gene>
    <name evidence="1" type="ORF">Patl1_30026</name>
</gene>
<organism evidence="1 2">
    <name type="scientific">Pistacia atlantica</name>
    <dbReference type="NCBI Taxonomy" id="434234"/>
    <lineage>
        <taxon>Eukaryota</taxon>
        <taxon>Viridiplantae</taxon>
        <taxon>Streptophyta</taxon>
        <taxon>Embryophyta</taxon>
        <taxon>Tracheophyta</taxon>
        <taxon>Spermatophyta</taxon>
        <taxon>Magnoliopsida</taxon>
        <taxon>eudicotyledons</taxon>
        <taxon>Gunneridae</taxon>
        <taxon>Pentapetalae</taxon>
        <taxon>rosids</taxon>
        <taxon>malvids</taxon>
        <taxon>Sapindales</taxon>
        <taxon>Anacardiaceae</taxon>
        <taxon>Pistacia</taxon>
    </lineage>
</organism>